<dbReference type="AlphaFoldDB" id="A0A914B936"/>
<dbReference type="PROSITE" id="PS00022">
    <property type="entry name" value="EGF_1"/>
    <property type="match status" value="1"/>
</dbReference>
<feature type="region of interest" description="Disordered" evidence="2">
    <location>
        <begin position="57"/>
        <end position="352"/>
    </location>
</feature>
<evidence type="ECO:0000313" key="5">
    <source>
        <dbReference type="EnsemblMetazoa" id="XP_038072693.1"/>
    </source>
</evidence>
<proteinExistence type="predicted"/>
<organism evidence="5 6">
    <name type="scientific">Patiria miniata</name>
    <name type="common">Bat star</name>
    <name type="synonym">Asterina miniata</name>
    <dbReference type="NCBI Taxonomy" id="46514"/>
    <lineage>
        <taxon>Eukaryota</taxon>
        <taxon>Metazoa</taxon>
        <taxon>Echinodermata</taxon>
        <taxon>Eleutherozoa</taxon>
        <taxon>Asterozoa</taxon>
        <taxon>Asteroidea</taxon>
        <taxon>Valvatacea</taxon>
        <taxon>Valvatida</taxon>
        <taxon>Asterinidae</taxon>
        <taxon>Patiria</taxon>
    </lineage>
</organism>
<keyword evidence="3" id="KW-0472">Membrane</keyword>
<feature type="compositionally biased region" description="Polar residues" evidence="2">
    <location>
        <begin position="57"/>
        <end position="81"/>
    </location>
</feature>
<feature type="compositionally biased region" description="Polar residues" evidence="2">
    <location>
        <begin position="191"/>
        <end position="297"/>
    </location>
</feature>
<reference evidence="5" key="1">
    <citation type="submission" date="2022-11" db="UniProtKB">
        <authorList>
            <consortium name="EnsemblMetazoa"/>
        </authorList>
    </citation>
    <scope>IDENTIFICATION</scope>
</reference>
<feature type="domain" description="EGF-like" evidence="4">
    <location>
        <begin position="556"/>
        <end position="596"/>
    </location>
</feature>
<name>A0A914B936_PATMI</name>
<comment type="caution">
    <text evidence="1">Lacks conserved residue(s) required for the propagation of feature annotation.</text>
</comment>
<keyword evidence="1" id="KW-0245">EGF-like domain</keyword>
<evidence type="ECO:0000256" key="3">
    <source>
        <dbReference type="SAM" id="Phobius"/>
    </source>
</evidence>
<dbReference type="EnsemblMetazoa" id="XM_038216765.1">
    <property type="protein sequence ID" value="XP_038072693.1"/>
    <property type="gene ID" value="LOC119741094"/>
</dbReference>
<dbReference type="SUPFAM" id="SSF57184">
    <property type="entry name" value="Growth factor receptor domain"/>
    <property type="match status" value="1"/>
</dbReference>
<feature type="compositionally biased region" description="Polar residues" evidence="2">
    <location>
        <begin position="309"/>
        <end position="333"/>
    </location>
</feature>
<dbReference type="GeneID" id="119741094"/>
<evidence type="ECO:0000256" key="1">
    <source>
        <dbReference type="PROSITE-ProRule" id="PRU00076"/>
    </source>
</evidence>
<dbReference type="InterPro" id="IPR000742">
    <property type="entry name" value="EGF"/>
</dbReference>
<keyword evidence="6" id="KW-1185">Reference proteome</keyword>
<dbReference type="Gene3D" id="2.10.25.10">
    <property type="entry name" value="Laminin"/>
    <property type="match status" value="1"/>
</dbReference>
<feature type="disulfide bond" evidence="1">
    <location>
        <begin position="586"/>
        <end position="595"/>
    </location>
</feature>
<evidence type="ECO:0000256" key="2">
    <source>
        <dbReference type="SAM" id="MobiDB-lite"/>
    </source>
</evidence>
<dbReference type="InterPro" id="IPR009030">
    <property type="entry name" value="Growth_fac_rcpt_cys_sf"/>
</dbReference>
<accession>A0A914B936</accession>
<sequence length="749" mass="79445">MLLMVQFPASCSFVNGNLTRVPVGLNNTLPLGLTTLHCEASDAAGNNANCQFTVTLSDSPVPTTDQTDSESEVTSTDGRISTTETTEIPTTANDITESPSTDDQTPATDATVSASTNDQTEETAASESPSTDDQTPTTDATVLPSTDDQTPPTDDQTPPTDDQTPPTDATVSPSTDDQTPPTDDQTPPTDATVSPSTDDQTPTTEATEFLSTDDQTPPTDATVPPSTDDQIQETAATESPSTDDQTPPTDATVPPSTDDQTQETAATESPSTDDQTPATDATESPSTDDQTSAMSTWTGGQTQATGATVSPSTGDQTPATVSKESSSTEFTDYSTKGRTPTTTSVSTHTSESPSAVCTLTESSCQQGSFDDVHCECVCPMPVSGTTCQVPNPCLDATLCPVEGQSCVANIYSAVGYDCVCNALLGYLTEVDGSCTRNVARVFRLRIVGVNGDAINFLPTFSNPTSSASREVLQVTQKILLHILKRHPLTSAVLDVVGINILTGGSIIVEFVALYENTAPVVPSLQTVQSVLQSNRRLQDASDYLAVDTQYSTTELSTATCPSNYCANGGTCDLVGLYPTFILNCRCSTSFTGERCDSVIPIIGDIPTAPPTGAPTKTPGQGGLPLSTVLIIALWLVVLVLVVVLLAFLCIMLRRRYAIAEPPYGRTAGWVQDLDRQAWEGVDNQGVSSFAEDRYGIRRLQQIPSDRSSHFIRPYVASGDEERLRHQYQGRPVEHFEGQDWPNPAISGHY</sequence>
<dbReference type="RefSeq" id="XP_038072693.1">
    <property type="nucleotide sequence ID" value="XM_038216765.1"/>
</dbReference>
<keyword evidence="3" id="KW-0812">Transmembrane</keyword>
<feature type="compositionally biased region" description="Low complexity" evidence="2">
    <location>
        <begin position="334"/>
        <end position="352"/>
    </location>
</feature>
<feature type="transmembrane region" description="Helical" evidence="3">
    <location>
        <begin position="628"/>
        <end position="652"/>
    </location>
</feature>
<protein>
    <recommendedName>
        <fullName evidence="4">EGF-like domain-containing protein</fullName>
    </recommendedName>
</protein>
<keyword evidence="3" id="KW-1133">Transmembrane helix</keyword>
<feature type="compositionally biased region" description="Low complexity" evidence="2">
    <location>
        <begin position="131"/>
        <end position="190"/>
    </location>
</feature>
<feature type="compositionally biased region" description="Low complexity" evidence="2">
    <location>
        <begin position="82"/>
        <end position="91"/>
    </location>
</feature>
<dbReference type="SUPFAM" id="SSF57196">
    <property type="entry name" value="EGF/Laminin"/>
    <property type="match status" value="1"/>
</dbReference>
<keyword evidence="1" id="KW-1015">Disulfide bond</keyword>
<dbReference type="OMA" id="PPTDDQT"/>
<evidence type="ECO:0000259" key="4">
    <source>
        <dbReference type="PROSITE" id="PS50026"/>
    </source>
</evidence>
<dbReference type="PROSITE" id="PS50026">
    <property type="entry name" value="EGF_3"/>
    <property type="match status" value="1"/>
</dbReference>
<dbReference type="Proteomes" id="UP000887568">
    <property type="component" value="Unplaced"/>
</dbReference>
<feature type="compositionally biased region" description="Low complexity" evidence="2">
    <location>
        <begin position="298"/>
        <end position="308"/>
    </location>
</feature>
<feature type="compositionally biased region" description="Polar residues" evidence="2">
    <location>
        <begin position="92"/>
        <end position="129"/>
    </location>
</feature>
<evidence type="ECO:0000313" key="6">
    <source>
        <dbReference type="Proteomes" id="UP000887568"/>
    </source>
</evidence>